<reference evidence="1" key="1">
    <citation type="submission" date="2021-01" db="EMBL/GenBank/DDBJ databases">
        <authorList>
            <person name="Corre E."/>
            <person name="Pelletier E."/>
            <person name="Niang G."/>
            <person name="Scheremetjew M."/>
            <person name="Finn R."/>
            <person name="Kale V."/>
            <person name="Holt S."/>
            <person name="Cochrane G."/>
            <person name="Meng A."/>
            <person name="Brown T."/>
            <person name="Cohen L."/>
        </authorList>
    </citation>
    <scope>NUCLEOTIDE SEQUENCE</scope>
    <source>
        <strain evidence="1">CCMP645</strain>
    </source>
</reference>
<gene>
    <name evidence="1" type="ORF">PCAR00345_LOCUS15525</name>
</gene>
<name>A0A7S4EZP4_CHRCT</name>
<dbReference type="Gene3D" id="3.30.300.20">
    <property type="match status" value="1"/>
</dbReference>
<proteinExistence type="predicted"/>
<dbReference type="GO" id="GO:0005525">
    <property type="term" value="F:GTP binding"/>
    <property type="evidence" value="ECO:0007669"/>
    <property type="project" value="InterPro"/>
</dbReference>
<organism evidence="1">
    <name type="scientific">Chrysotila carterae</name>
    <name type="common">Marine alga</name>
    <name type="synonym">Syracosphaera carterae</name>
    <dbReference type="NCBI Taxonomy" id="13221"/>
    <lineage>
        <taxon>Eukaryota</taxon>
        <taxon>Haptista</taxon>
        <taxon>Haptophyta</taxon>
        <taxon>Prymnesiophyceae</taxon>
        <taxon>Isochrysidales</taxon>
        <taxon>Isochrysidaceae</taxon>
        <taxon>Chrysotila</taxon>
    </lineage>
</organism>
<dbReference type="SUPFAM" id="SSF54814">
    <property type="entry name" value="Prokaryotic type KH domain (KH-domain type II)"/>
    <property type="match status" value="1"/>
</dbReference>
<dbReference type="GO" id="GO:0019843">
    <property type="term" value="F:rRNA binding"/>
    <property type="evidence" value="ECO:0007669"/>
    <property type="project" value="TreeGrafter"/>
</dbReference>
<dbReference type="GO" id="GO:0043024">
    <property type="term" value="F:ribosomal small subunit binding"/>
    <property type="evidence" value="ECO:0007669"/>
    <property type="project" value="TreeGrafter"/>
</dbReference>
<dbReference type="EMBL" id="HBIZ01024526">
    <property type="protein sequence ID" value="CAE0762913.1"/>
    <property type="molecule type" value="Transcribed_RNA"/>
</dbReference>
<dbReference type="InterPro" id="IPR015946">
    <property type="entry name" value="KH_dom-like_a/b"/>
</dbReference>
<dbReference type="CDD" id="cd22534">
    <property type="entry name" value="KH-II_Era"/>
    <property type="match status" value="1"/>
</dbReference>
<dbReference type="InterPro" id="IPR009019">
    <property type="entry name" value="KH_sf_prok-type"/>
</dbReference>
<evidence type="ECO:0000313" key="1">
    <source>
        <dbReference type="EMBL" id="CAE0762913.1"/>
    </source>
</evidence>
<accession>A0A7S4EZP4</accession>
<dbReference type="InterPro" id="IPR005662">
    <property type="entry name" value="GTPase_Era-like"/>
</dbReference>
<protein>
    <submittedName>
        <fullName evidence="1">Uncharacterized protein</fullName>
    </submittedName>
</protein>
<dbReference type="PANTHER" id="PTHR42698:SF1">
    <property type="entry name" value="GTPASE ERA, MITOCHONDRIAL"/>
    <property type="match status" value="1"/>
</dbReference>
<sequence length="138" mass="15876">MSCTYAREHQDWLLLMSKPGKWSVAPDVVHERPPVEIAAEIIRAEIFNSYREELPYIIKQRTIGWTELRNGDLRIDQQLLLPDSKRANAHRIVTKRLPGVCIAARPKLAEAFGRPVHLFLTVGKISQQEERDGNMKHV</sequence>
<dbReference type="GO" id="GO:0000028">
    <property type="term" value="P:ribosomal small subunit assembly"/>
    <property type="evidence" value="ECO:0007669"/>
    <property type="project" value="TreeGrafter"/>
</dbReference>
<dbReference type="AlphaFoldDB" id="A0A7S4EZP4"/>
<dbReference type="PANTHER" id="PTHR42698">
    <property type="entry name" value="GTPASE ERA"/>
    <property type="match status" value="1"/>
</dbReference>